<feature type="region of interest" description="Disordered" evidence="2">
    <location>
        <begin position="52"/>
        <end position="82"/>
    </location>
</feature>
<evidence type="ECO:0000313" key="3">
    <source>
        <dbReference type="EMBL" id="KAA8635555.1"/>
    </source>
</evidence>
<gene>
    <name evidence="3" type="ORF">SMACR_09199</name>
</gene>
<name>A0A8S9A4K1_SORMA</name>
<dbReference type="VEuPathDB" id="FungiDB:SMAC_09199"/>
<sequence length="410" mass="45778">MRKSPPEDNIALLPVTKKKTEKKMPKADHVLPLICSYFFLFTPVLTALDPTGELLTPSPPSSHQQPTHPPNSIPKKTNTTAKMKTPSLIPTAYAYAYLASFASAVGPPVPENAERLPGKPALMPNWSWPNPFPSDPSSTRITISSASEASSPTRFVATCSSTKTFKATEYLLDDLQELPPQGLIPWVEALRKVFTNRPYPGSWDGIDPHGYDRNMLMMEYVDVPLRVRRWIESEEWAEEGKGKGLFAVLAKADVDKGEKIVATATSLIKEKKEGAPMTEEEEKEWRKGDEQRVVIFAPGAVYENAPLWVAEESECEETLSDITKYTAKPTEGAVVAYPVQKTQADRAEGKRDMEFTIKAQVLKVDESVPEDEDEQVEKKQFKTQVEKVEELKTKVEEVVDKVKTAVKDEL</sequence>
<evidence type="ECO:0000313" key="4">
    <source>
        <dbReference type="Proteomes" id="UP000433876"/>
    </source>
</evidence>
<dbReference type="AlphaFoldDB" id="A0A8S9A4K1"/>
<proteinExistence type="predicted"/>
<comment type="caution">
    <text evidence="3">The sequence shown here is derived from an EMBL/GenBank/DDBJ whole genome shotgun (WGS) entry which is preliminary data.</text>
</comment>
<keyword evidence="1" id="KW-0175">Coiled coil</keyword>
<dbReference type="Proteomes" id="UP000433876">
    <property type="component" value="Unassembled WGS sequence"/>
</dbReference>
<feature type="coiled-coil region" evidence="1">
    <location>
        <begin position="378"/>
        <end position="408"/>
    </location>
</feature>
<reference evidence="3 4" key="1">
    <citation type="submission" date="2017-07" db="EMBL/GenBank/DDBJ databases">
        <title>Genome sequence of the Sordaria macrospora wild type strain R19027.</title>
        <authorList>
            <person name="Nowrousian M."/>
            <person name="Teichert I."/>
            <person name="Kueck U."/>
        </authorList>
    </citation>
    <scope>NUCLEOTIDE SEQUENCE [LARGE SCALE GENOMIC DNA]</scope>
    <source>
        <strain evidence="3 4">R19027</strain>
        <tissue evidence="3">Mycelium</tissue>
    </source>
</reference>
<evidence type="ECO:0000256" key="1">
    <source>
        <dbReference type="SAM" id="Coils"/>
    </source>
</evidence>
<accession>A0A8S9A4K1</accession>
<organism evidence="3 4">
    <name type="scientific">Sordaria macrospora</name>
    <dbReference type="NCBI Taxonomy" id="5147"/>
    <lineage>
        <taxon>Eukaryota</taxon>
        <taxon>Fungi</taxon>
        <taxon>Dikarya</taxon>
        <taxon>Ascomycota</taxon>
        <taxon>Pezizomycotina</taxon>
        <taxon>Sordariomycetes</taxon>
        <taxon>Sordariomycetidae</taxon>
        <taxon>Sordariales</taxon>
        <taxon>Sordariaceae</taxon>
        <taxon>Sordaria</taxon>
    </lineage>
</organism>
<evidence type="ECO:0000256" key="2">
    <source>
        <dbReference type="SAM" id="MobiDB-lite"/>
    </source>
</evidence>
<protein>
    <submittedName>
        <fullName evidence="3">Uncharacterized protein</fullName>
    </submittedName>
</protein>
<dbReference type="EMBL" id="NMPR01000011">
    <property type="protein sequence ID" value="KAA8635555.1"/>
    <property type="molecule type" value="Genomic_DNA"/>
</dbReference>